<name>A0ABN3XVV1_9ACTN</name>
<feature type="transmembrane region" description="Helical" evidence="6">
    <location>
        <begin position="200"/>
        <end position="218"/>
    </location>
</feature>
<feature type="transmembrane region" description="Helical" evidence="6">
    <location>
        <begin position="139"/>
        <end position="161"/>
    </location>
</feature>
<comment type="caution">
    <text evidence="8">The sequence shown here is derived from an EMBL/GenBank/DDBJ whole genome shotgun (WGS) entry which is preliminary data.</text>
</comment>
<dbReference type="PANTHER" id="PTHR37422">
    <property type="entry name" value="TEICHURONIC ACID BIOSYNTHESIS PROTEIN TUAE"/>
    <property type="match status" value="1"/>
</dbReference>
<feature type="transmembrane region" description="Helical" evidence="6">
    <location>
        <begin position="346"/>
        <end position="367"/>
    </location>
</feature>
<feature type="transmembrane region" description="Helical" evidence="6">
    <location>
        <begin position="249"/>
        <end position="266"/>
    </location>
</feature>
<keyword evidence="9" id="KW-1185">Reference proteome</keyword>
<feature type="transmembrane region" description="Helical" evidence="6">
    <location>
        <begin position="78"/>
        <end position="97"/>
    </location>
</feature>
<evidence type="ECO:0000313" key="8">
    <source>
        <dbReference type="EMBL" id="GAA2997271.1"/>
    </source>
</evidence>
<feature type="transmembrane region" description="Helical" evidence="6">
    <location>
        <begin position="52"/>
        <end position="71"/>
    </location>
</feature>
<evidence type="ECO:0000256" key="3">
    <source>
        <dbReference type="ARBA" id="ARBA00022989"/>
    </source>
</evidence>
<feature type="transmembrane region" description="Helical" evidence="6">
    <location>
        <begin position="109"/>
        <end position="127"/>
    </location>
</feature>
<dbReference type="InterPro" id="IPR051533">
    <property type="entry name" value="WaaL-like"/>
</dbReference>
<dbReference type="Proteomes" id="UP001499930">
    <property type="component" value="Unassembled WGS sequence"/>
</dbReference>
<gene>
    <name evidence="8" type="ORF">GCM10017559_17290</name>
</gene>
<feature type="transmembrane region" description="Helical" evidence="6">
    <location>
        <begin position="21"/>
        <end position="40"/>
    </location>
</feature>
<dbReference type="InterPro" id="IPR007016">
    <property type="entry name" value="O-antigen_ligase-rel_domated"/>
</dbReference>
<evidence type="ECO:0000256" key="1">
    <source>
        <dbReference type="ARBA" id="ARBA00004141"/>
    </source>
</evidence>
<keyword evidence="3 6" id="KW-1133">Transmembrane helix</keyword>
<evidence type="ECO:0000256" key="4">
    <source>
        <dbReference type="ARBA" id="ARBA00023136"/>
    </source>
</evidence>
<evidence type="ECO:0000259" key="7">
    <source>
        <dbReference type="Pfam" id="PF04932"/>
    </source>
</evidence>
<sequence length="481" mass="50815">MTTTPAVASLDRPGLRAADGATLAATFAVVLMLSPARLVFRGLPFSLTPADALGLFAALWWFCAHLTVTLGAAKGPSLVRTALFAYGAAMLLTYGYASTAYLPPDELDMADHAIVLVVAMVGIGLAACDGVRDRERLDFVLKSLVVAGAAVGVVAALQFVFEFDLTKYLDFPGFRFTAELPAILERNTLRRVAATTGHPIELGVVCAMIMPLALHYAFGARDRGTPALRWWLCCALIGAGLMFSVSRSAVLGIAVVAAVLMAGWPARRRFWAMIGGAGFLVVTKVAVPGLLSVFLGLFTSLSSDSSIQYRTHDYAVAATEIGNHFWVGRGLGTWYAPKHLIFDNQYILSLVETGVIGLVAFSAIFLAGIRAALRARHLSSDPGVRDLGLSLAACLVVPLVGAATFDLRSFATVAGLSFLIIGVTGALLRTTRRARAPAPVPALLTGRAGGDSGEPGDPGEEVNRPDGRADPPRSRPPDRVR</sequence>
<organism evidence="8 9">
    <name type="scientific">Streptosporangium longisporum</name>
    <dbReference type="NCBI Taxonomy" id="46187"/>
    <lineage>
        <taxon>Bacteria</taxon>
        <taxon>Bacillati</taxon>
        <taxon>Actinomycetota</taxon>
        <taxon>Actinomycetes</taxon>
        <taxon>Streptosporangiales</taxon>
        <taxon>Streptosporangiaceae</taxon>
        <taxon>Streptosporangium</taxon>
    </lineage>
</organism>
<keyword evidence="4 6" id="KW-0472">Membrane</keyword>
<keyword evidence="2 6" id="KW-0812">Transmembrane</keyword>
<feature type="transmembrane region" description="Helical" evidence="6">
    <location>
        <begin position="387"/>
        <end position="404"/>
    </location>
</feature>
<reference evidence="8 9" key="1">
    <citation type="journal article" date="2019" name="Int. J. Syst. Evol. Microbiol.">
        <title>The Global Catalogue of Microorganisms (GCM) 10K type strain sequencing project: providing services to taxonomists for standard genome sequencing and annotation.</title>
        <authorList>
            <consortium name="The Broad Institute Genomics Platform"/>
            <consortium name="The Broad Institute Genome Sequencing Center for Infectious Disease"/>
            <person name="Wu L."/>
            <person name="Ma J."/>
        </authorList>
    </citation>
    <scope>NUCLEOTIDE SEQUENCE [LARGE SCALE GENOMIC DNA]</scope>
    <source>
        <strain evidence="8 9">JCM 3106</strain>
    </source>
</reference>
<protein>
    <recommendedName>
        <fullName evidence="7">O-antigen ligase-related domain-containing protein</fullName>
    </recommendedName>
</protein>
<dbReference type="Pfam" id="PF04932">
    <property type="entry name" value="Wzy_C"/>
    <property type="match status" value="1"/>
</dbReference>
<evidence type="ECO:0000256" key="2">
    <source>
        <dbReference type="ARBA" id="ARBA00022692"/>
    </source>
</evidence>
<dbReference type="RefSeq" id="WP_344890818.1">
    <property type="nucleotide sequence ID" value="NZ_BAAAWD010000006.1"/>
</dbReference>
<feature type="transmembrane region" description="Helical" evidence="6">
    <location>
        <begin position="227"/>
        <end position="243"/>
    </location>
</feature>
<evidence type="ECO:0000313" key="9">
    <source>
        <dbReference type="Proteomes" id="UP001499930"/>
    </source>
</evidence>
<dbReference type="EMBL" id="BAAAWD010000006">
    <property type="protein sequence ID" value="GAA2997271.1"/>
    <property type="molecule type" value="Genomic_DNA"/>
</dbReference>
<feature type="region of interest" description="Disordered" evidence="5">
    <location>
        <begin position="439"/>
        <end position="481"/>
    </location>
</feature>
<feature type="transmembrane region" description="Helical" evidence="6">
    <location>
        <begin position="410"/>
        <end position="428"/>
    </location>
</feature>
<evidence type="ECO:0000256" key="5">
    <source>
        <dbReference type="SAM" id="MobiDB-lite"/>
    </source>
</evidence>
<feature type="transmembrane region" description="Helical" evidence="6">
    <location>
        <begin position="278"/>
        <end position="298"/>
    </location>
</feature>
<evidence type="ECO:0000256" key="6">
    <source>
        <dbReference type="SAM" id="Phobius"/>
    </source>
</evidence>
<feature type="domain" description="O-antigen ligase-related" evidence="7">
    <location>
        <begin position="233"/>
        <end position="361"/>
    </location>
</feature>
<comment type="subcellular location">
    <subcellularLocation>
        <location evidence="1">Membrane</location>
        <topology evidence="1">Multi-pass membrane protein</topology>
    </subcellularLocation>
</comment>
<dbReference type="PANTHER" id="PTHR37422:SF13">
    <property type="entry name" value="LIPOPOLYSACCHARIDE BIOSYNTHESIS PROTEIN PA4999-RELATED"/>
    <property type="match status" value="1"/>
</dbReference>
<proteinExistence type="predicted"/>
<feature type="compositionally biased region" description="Basic and acidic residues" evidence="5">
    <location>
        <begin position="461"/>
        <end position="481"/>
    </location>
</feature>
<accession>A0ABN3XVV1</accession>